<dbReference type="EMBL" id="LJGV01000021">
    <property type="protein sequence ID" value="OEV01864.1"/>
    <property type="molecule type" value="Genomic_DNA"/>
</dbReference>
<protein>
    <recommendedName>
        <fullName evidence="3">Response regulatory domain-containing protein</fullName>
    </recommendedName>
</protein>
<evidence type="ECO:0000256" key="2">
    <source>
        <dbReference type="SAM" id="MobiDB-lite"/>
    </source>
</evidence>
<reference evidence="4 5" key="1">
    <citation type="journal article" date="2016" name="Front. Microbiol.">
        <title>Comparative Genomics Analysis of Streptomyces Species Reveals Their Adaptation to the Marine Environment and Their Diversity at the Genomic Level.</title>
        <authorList>
            <person name="Tian X."/>
            <person name="Zhang Z."/>
            <person name="Yang T."/>
            <person name="Chen M."/>
            <person name="Li J."/>
            <person name="Chen F."/>
            <person name="Yang J."/>
            <person name="Li W."/>
            <person name="Zhang B."/>
            <person name="Zhang Z."/>
            <person name="Wu J."/>
            <person name="Zhang C."/>
            <person name="Long L."/>
            <person name="Xiao J."/>
        </authorList>
    </citation>
    <scope>NUCLEOTIDE SEQUENCE [LARGE SCALE GENOMIC DNA]</scope>
    <source>
        <strain evidence="4 5">SCSIO M10379</strain>
    </source>
</reference>
<keyword evidence="1" id="KW-0597">Phosphoprotein</keyword>
<dbReference type="Gene3D" id="3.40.50.2300">
    <property type="match status" value="1"/>
</dbReference>
<feature type="region of interest" description="Disordered" evidence="2">
    <location>
        <begin position="380"/>
        <end position="405"/>
    </location>
</feature>
<dbReference type="RefSeq" id="WP_069990445.1">
    <property type="nucleotide sequence ID" value="NZ_LJGV01000021.1"/>
</dbReference>
<evidence type="ECO:0000313" key="5">
    <source>
        <dbReference type="Proteomes" id="UP000175829"/>
    </source>
</evidence>
<dbReference type="PROSITE" id="PS50110">
    <property type="entry name" value="RESPONSE_REGULATORY"/>
    <property type="match status" value="1"/>
</dbReference>
<name>A0A1E7KDA5_9ACTN</name>
<dbReference type="InterPro" id="IPR001789">
    <property type="entry name" value="Sig_transdc_resp-reg_receiver"/>
</dbReference>
<proteinExistence type="predicted"/>
<feature type="domain" description="Response regulatory" evidence="3">
    <location>
        <begin position="9"/>
        <end position="157"/>
    </location>
</feature>
<evidence type="ECO:0000313" key="4">
    <source>
        <dbReference type="EMBL" id="OEV01864.1"/>
    </source>
</evidence>
<dbReference type="SUPFAM" id="SSF52172">
    <property type="entry name" value="CheY-like"/>
    <property type="match status" value="1"/>
</dbReference>
<feature type="modified residue" description="4-aspartylphosphate" evidence="1">
    <location>
        <position position="63"/>
    </location>
</feature>
<dbReference type="InterPro" id="IPR011006">
    <property type="entry name" value="CheY-like_superfamily"/>
</dbReference>
<organism evidence="4 5">
    <name type="scientific">Streptomyces qinglanensis</name>
    <dbReference type="NCBI Taxonomy" id="943816"/>
    <lineage>
        <taxon>Bacteria</taxon>
        <taxon>Bacillati</taxon>
        <taxon>Actinomycetota</taxon>
        <taxon>Actinomycetes</taxon>
        <taxon>Kitasatosporales</taxon>
        <taxon>Streptomycetaceae</taxon>
        <taxon>Streptomyces</taxon>
    </lineage>
</organism>
<dbReference type="AlphaFoldDB" id="A0A1E7KDA5"/>
<evidence type="ECO:0000259" key="3">
    <source>
        <dbReference type="PROSITE" id="PS50110"/>
    </source>
</evidence>
<evidence type="ECO:0000256" key="1">
    <source>
        <dbReference type="PROSITE-ProRule" id="PRU00169"/>
    </source>
</evidence>
<dbReference type="GO" id="GO:0000160">
    <property type="term" value="P:phosphorelay signal transduction system"/>
    <property type="evidence" value="ECO:0007669"/>
    <property type="project" value="InterPro"/>
</dbReference>
<gene>
    <name evidence="4" type="ORF">AN217_00730</name>
</gene>
<dbReference type="PATRIC" id="fig|943816.4.peg.5225"/>
<comment type="caution">
    <text evidence="4">The sequence shown here is derived from an EMBL/GenBank/DDBJ whole genome shotgun (WGS) entry which is preliminary data.</text>
</comment>
<accession>A0A1E7KDA5</accession>
<sequence length="405" mass="44631">MTDGGAVYRVLIVEDEVDIAEELSEMLGEELSDLGTLDIHVENDFDEAERLLETQPFDLVVLDVRDATRGGSTAHPNLQGRELYDRIAKTRWVPVVFCTGLAEQVNDLAQPPLIQVVPKNRLDDAVTAIREGLESGVPVLTRHITALVDEHVRGFLRDEIAPNWDRLGAVDRSQIAPVLVHRLAAWLKENAAETLGAALGSSEDRVMGHASTARMYLMPPVTKHVTAADLLRDPQDGWWLVLTPACDLYEDLLIGGNRAAKAEYVRLAKAVPLSEAPLIARWVKAGSPIKGSKERNAALEMFRDNNARYRILPKYLDIPDLLVDFEIVQSVPLAEVRSWTRVATLDSPFAEAMLTSHGHTVARIGTPVVDYENIKQSLGLDGKGKAAEQKPVPNPRTTTKDAKQS</sequence>
<dbReference type="Proteomes" id="UP000175829">
    <property type="component" value="Unassembled WGS sequence"/>
</dbReference>